<evidence type="ECO:0000256" key="4">
    <source>
        <dbReference type="ARBA" id="ARBA00023172"/>
    </source>
</evidence>
<evidence type="ECO:0000256" key="6">
    <source>
        <dbReference type="ARBA" id="ARBA00033409"/>
    </source>
</evidence>
<evidence type="ECO:0000313" key="10">
    <source>
        <dbReference type="Proteomes" id="UP000033870"/>
    </source>
</evidence>
<dbReference type="PANTHER" id="PTHR33991">
    <property type="entry name" value="DNA REPAIR PROTEIN RECO"/>
    <property type="match status" value="1"/>
</dbReference>
<protein>
    <recommendedName>
        <fullName evidence="2 7">DNA repair protein RecO</fullName>
    </recommendedName>
    <alternativeName>
        <fullName evidence="6 7">Recombination protein O</fullName>
    </alternativeName>
</protein>
<comment type="function">
    <text evidence="7">Involved in DNA repair and RecF pathway recombination.</text>
</comment>
<comment type="similarity">
    <text evidence="1 7">Belongs to the RecO family.</text>
</comment>
<dbReference type="InterPro" id="IPR037278">
    <property type="entry name" value="ARFGAP/RecO"/>
</dbReference>
<dbReference type="STRING" id="1619044.UY92_C0009G0052"/>
<dbReference type="Proteomes" id="UP000033870">
    <property type="component" value="Unassembled WGS sequence"/>
</dbReference>
<dbReference type="EMBL" id="LCRX01000009">
    <property type="protein sequence ID" value="KKW42248.1"/>
    <property type="molecule type" value="Genomic_DNA"/>
</dbReference>
<evidence type="ECO:0000256" key="1">
    <source>
        <dbReference type="ARBA" id="ARBA00007452"/>
    </source>
</evidence>
<name>A0A0G1YFN6_9BACT</name>
<dbReference type="GO" id="GO:0006310">
    <property type="term" value="P:DNA recombination"/>
    <property type="evidence" value="ECO:0007669"/>
    <property type="project" value="UniProtKB-UniRule"/>
</dbReference>
<reference evidence="9 10" key="1">
    <citation type="journal article" date="2015" name="Nature">
        <title>rRNA introns, odd ribosomes, and small enigmatic genomes across a large radiation of phyla.</title>
        <authorList>
            <person name="Brown C.T."/>
            <person name="Hug L.A."/>
            <person name="Thomas B.C."/>
            <person name="Sharon I."/>
            <person name="Castelle C.J."/>
            <person name="Singh A."/>
            <person name="Wilkins M.J."/>
            <person name="Williams K.H."/>
            <person name="Banfield J.F."/>
        </authorList>
    </citation>
    <scope>NUCLEOTIDE SEQUENCE [LARGE SCALE GENOMIC DNA]</scope>
</reference>
<dbReference type="NCBIfam" id="TIGR00613">
    <property type="entry name" value="reco"/>
    <property type="match status" value="1"/>
</dbReference>
<comment type="caution">
    <text evidence="9">The sequence shown here is derived from an EMBL/GenBank/DDBJ whole genome shotgun (WGS) entry which is preliminary data.</text>
</comment>
<keyword evidence="5 7" id="KW-0234">DNA repair</keyword>
<feature type="domain" description="DNA replication/recombination mediator RecO N-terminal" evidence="8">
    <location>
        <begin position="3"/>
        <end position="74"/>
    </location>
</feature>
<dbReference type="Pfam" id="PF02565">
    <property type="entry name" value="RecO_C"/>
    <property type="match status" value="1"/>
</dbReference>
<dbReference type="GO" id="GO:0043590">
    <property type="term" value="C:bacterial nucleoid"/>
    <property type="evidence" value="ECO:0007669"/>
    <property type="project" value="TreeGrafter"/>
</dbReference>
<dbReference type="Pfam" id="PF11967">
    <property type="entry name" value="RecO_N"/>
    <property type="match status" value="1"/>
</dbReference>
<dbReference type="Gene3D" id="1.20.1440.120">
    <property type="entry name" value="Recombination protein O, C-terminal domain"/>
    <property type="match status" value="1"/>
</dbReference>
<dbReference type="AlphaFoldDB" id="A0A0G1YFN6"/>
<dbReference type="SUPFAM" id="SSF57863">
    <property type="entry name" value="ArfGap/RecO-like zinc finger"/>
    <property type="match status" value="1"/>
</dbReference>
<dbReference type="SUPFAM" id="SSF50249">
    <property type="entry name" value="Nucleic acid-binding proteins"/>
    <property type="match status" value="1"/>
</dbReference>
<dbReference type="HAMAP" id="MF_00201">
    <property type="entry name" value="RecO"/>
    <property type="match status" value="1"/>
</dbReference>
<evidence type="ECO:0000256" key="7">
    <source>
        <dbReference type="HAMAP-Rule" id="MF_00201"/>
    </source>
</evidence>
<organism evidence="9 10">
    <name type="scientific">Candidatus Magasanikbacteria bacterium GW2011_GWA2_56_11</name>
    <dbReference type="NCBI Taxonomy" id="1619044"/>
    <lineage>
        <taxon>Bacteria</taxon>
        <taxon>Candidatus Magasanikiibacteriota</taxon>
    </lineage>
</organism>
<evidence type="ECO:0000313" key="9">
    <source>
        <dbReference type="EMBL" id="KKW42248.1"/>
    </source>
</evidence>
<dbReference type="PANTHER" id="PTHR33991:SF1">
    <property type="entry name" value="DNA REPAIR PROTEIN RECO"/>
    <property type="match status" value="1"/>
</dbReference>
<dbReference type="InterPro" id="IPR022572">
    <property type="entry name" value="DNA_rep/recomb_RecO_N"/>
</dbReference>
<sequence length="260" mass="28424">MLAIVLSRRDFREFDQIVSVYTYEAGKRELLARGIKKITSKHAAHLEPFSVVDVSVVPGKEIDHLTTVQPVEYFPAIRGDFKKSFLAMAMVMITDRLVGTHVPDKGLFRALKTWLEAVSQAPAAAGALADAYVMVILERLGLAPVLEGCVCCGKTFSGIGREALKPGEDTAPGIYFGGGGLACPDCRRLKLAAGEQVMAAGLKEISLLGLLLKGDWRLINNYEFGSGEAERLHDLVYAFALYHSERKLGDWGNLPLEPKF</sequence>
<evidence type="ECO:0000256" key="5">
    <source>
        <dbReference type="ARBA" id="ARBA00023204"/>
    </source>
</evidence>
<dbReference type="Gene3D" id="2.40.50.140">
    <property type="entry name" value="Nucleic acid-binding proteins"/>
    <property type="match status" value="1"/>
</dbReference>
<evidence type="ECO:0000259" key="8">
    <source>
        <dbReference type="Pfam" id="PF11967"/>
    </source>
</evidence>
<evidence type="ECO:0000256" key="2">
    <source>
        <dbReference type="ARBA" id="ARBA00021310"/>
    </source>
</evidence>
<keyword evidence="4 7" id="KW-0233">DNA recombination</keyword>
<evidence type="ECO:0000256" key="3">
    <source>
        <dbReference type="ARBA" id="ARBA00022763"/>
    </source>
</evidence>
<dbReference type="GO" id="GO:0006302">
    <property type="term" value="P:double-strand break repair"/>
    <property type="evidence" value="ECO:0007669"/>
    <property type="project" value="TreeGrafter"/>
</dbReference>
<dbReference type="InterPro" id="IPR003717">
    <property type="entry name" value="RecO"/>
</dbReference>
<keyword evidence="3 7" id="KW-0227">DNA damage</keyword>
<gene>
    <name evidence="7" type="primary">recO</name>
    <name evidence="9" type="ORF">UY92_C0009G0052</name>
</gene>
<dbReference type="InterPro" id="IPR042242">
    <property type="entry name" value="RecO_C"/>
</dbReference>
<accession>A0A0G1YFN6</accession>
<proteinExistence type="inferred from homology"/>
<dbReference type="InterPro" id="IPR012340">
    <property type="entry name" value="NA-bd_OB-fold"/>
</dbReference>